<proteinExistence type="predicted"/>
<feature type="region of interest" description="Disordered" evidence="2">
    <location>
        <begin position="1"/>
        <end position="22"/>
    </location>
</feature>
<evidence type="ECO:0000313" key="4">
    <source>
        <dbReference type="EnsemblMetazoa" id="XP_030832038"/>
    </source>
</evidence>
<dbReference type="EnsemblMetazoa" id="XM_030976178">
    <property type="protein sequence ID" value="XP_030832038"/>
    <property type="gene ID" value="LOC574641"/>
</dbReference>
<dbReference type="InterPro" id="IPR014044">
    <property type="entry name" value="CAP_dom"/>
</dbReference>
<dbReference type="GeneID" id="574641"/>
<evidence type="ECO:0000313" key="5">
    <source>
        <dbReference type="Proteomes" id="UP000007110"/>
    </source>
</evidence>
<dbReference type="Gene3D" id="3.40.33.10">
    <property type="entry name" value="CAP"/>
    <property type="match status" value="1"/>
</dbReference>
<dbReference type="InterPro" id="IPR003410">
    <property type="entry name" value="HYR_dom"/>
</dbReference>
<dbReference type="OrthoDB" id="337038at2759"/>
<protein>
    <recommendedName>
        <fullName evidence="3">HYR domain-containing protein</fullName>
    </recommendedName>
</protein>
<feature type="compositionally biased region" description="Polar residues" evidence="2">
    <location>
        <begin position="1"/>
        <end position="13"/>
    </location>
</feature>
<sequence>MPNSVSEARQHTPTKLGEGIKDEHAPWYKNSFLRVEDDLTKSREKRATPGTSLPFSAEEETNLVNLHNNYRRLVSPPASNMEYMIWDAELAAWAQEWSDGCYYEHGFPPAADNVAVGQNLWRGLVHEQPDGSGPISSWWDEWQWYDYETDSCQPGKICTHYTQLVWDTSSKVGCGRSFCAEGYDDTLNFTTNYIVACNYLEQGNKDVKPYENGTSCICQEEETVSECSTTCEVNCKNCGVINDDCTCTCTPQFTGVDCSAPCGDYDANCGTGWPQILCSGMIQGFEFVLEQCPAMCGLCSVEPDTLITGCPTAIQRILNTDSLTNDRFAIVTWIEPISSLTSVVMTSQSHVPGTRFPVGQTSVQYVFSSDTQEVAATCCFDVEVIFRLACSNTTVASDFGDVRLPASEVGTTIDSMELCPGKI</sequence>
<dbReference type="RefSeq" id="XP_030832038.1">
    <property type="nucleotide sequence ID" value="XM_030976178.1"/>
</dbReference>
<dbReference type="Proteomes" id="UP000007110">
    <property type="component" value="Unassembled WGS sequence"/>
</dbReference>
<reference evidence="4" key="2">
    <citation type="submission" date="2021-01" db="UniProtKB">
        <authorList>
            <consortium name="EnsemblMetazoa"/>
        </authorList>
    </citation>
    <scope>IDENTIFICATION</scope>
</reference>
<dbReference type="SMART" id="SM00198">
    <property type="entry name" value="SCP"/>
    <property type="match status" value="1"/>
</dbReference>
<accession>A0A7M7N6T2</accession>
<keyword evidence="1" id="KW-0677">Repeat</keyword>
<evidence type="ECO:0000259" key="3">
    <source>
        <dbReference type="PROSITE" id="PS50825"/>
    </source>
</evidence>
<dbReference type="PRINTS" id="PR00837">
    <property type="entry name" value="V5TPXLIKE"/>
</dbReference>
<reference evidence="5" key="1">
    <citation type="submission" date="2015-02" db="EMBL/GenBank/DDBJ databases">
        <title>Genome sequencing for Strongylocentrotus purpuratus.</title>
        <authorList>
            <person name="Murali S."/>
            <person name="Liu Y."/>
            <person name="Vee V."/>
            <person name="English A."/>
            <person name="Wang M."/>
            <person name="Skinner E."/>
            <person name="Han Y."/>
            <person name="Muzny D.M."/>
            <person name="Worley K.C."/>
            <person name="Gibbs R.A."/>
        </authorList>
    </citation>
    <scope>NUCLEOTIDE SEQUENCE</scope>
</reference>
<dbReference type="OMA" id="NDYHDYP"/>
<dbReference type="InterPro" id="IPR001283">
    <property type="entry name" value="CRISP-related"/>
</dbReference>
<dbReference type="AlphaFoldDB" id="A0A7M7N6T2"/>
<dbReference type="PROSITE" id="PS50825">
    <property type="entry name" value="HYR"/>
    <property type="match status" value="1"/>
</dbReference>
<dbReference type="InterPro" id="IPR035940">
    <property type="entry name" value="CAP_sf"/>
</dbReference>
<dbReference type="InParanoid" id="A0A7M7N6T2"/>
<organism evidence="4 5">
    <name type="scientific">Strongylocentrotus purpuratus</name>
    <name type="common">Purple sea urchin</name>
    <dbReference type="NCBI Taxonomy" id="7668"/>
    <lineage>
        <taxon>Eukaryota</taxon>
        <taxon>Metazoa</taxon>
        <taxon>Echinodermata</taxon>
        <taxon>Eleutherozoa</taxon>
        <taxon>Echinozoa</taxon>
        <taxon>Echinoidea</taxon>
        <taxon>Euechinoidea</taxon>
        <taxon>Echinacea</taxon>
        <taxon>Camarodonta</taxon>
        <taxon>Echinidea</taxon>
        <taxon>Strongylocentrotidae</taxon>
        <taxon>Strongylocentrotus</taxon>
    </lineage>
</organism>
<evidence type="ECO:0000256" key="1">
    <source>
        <dbReference type="ARBA" id="ARBA00022737"/>
    </source>
</evidence>
<dbReference type="KEGG" id="spu:574641"/>
<dbReference type="GO" id="GO:0005615">
    <property type="term" value="C:extracellular space"/>
    <property type="evidence" value="ECO:0000318"/>
    <property type="project" value="GO_Central"/>
</dbReference>
<evidence type="ECO:0000256" key="2">
    <source>
        <dbReference type="SAM" id="MobiDB-lite"/>
    </source>
</evidence>
<keyword evidence="5" id="KW-1185">Reference proteome</keyword>
<dbReference type="Pfam" id="PF00188">
    <property type="entry name" value="CAP"/>
    <property type="match status" value="1"/>
</dbReference>
<name>A0A7M7N6T2_STRPU</name>
<dbReference type="PANTHER" id="PTHR10334">
    <property type="entry name" value="CYSTEINE-RICH SECRETORY PROTEIN-RELATED"/>
    <property type="match status" value="1"/>
</dbReference>
<feature type="domain" description="HYR" evidence="3">
    <location>
        <begin position="299"/>
        <end position="386"/>
    </location>
</feature>
<dbReference type="Pfam" id="PF02494">
    <property type="entry name" value="HYR"/>
    <property type="match status" value="1"/>
</dbReference>
<dbReference type="SUPFAM" id="SSF55797">
    <property type="entry name" value="PR-1-like"/>
    <property type="match status" value="1"/>
</dbReference>